<feature type="domain" description="AB hydrolase-1" evidence="2">
    <location>
        <begin position="117"/>
        <end position="397"/>
    </location>
</feature>
<dbReference type="EMBL" id="CM000642">
    <property type="protein sequence ID" value="EED91791.1"/>
    <property type="molecule type" value="Genomic_DNA"/>
</dbReference>
<keyword evidence="1" id="KW-0812">Transmembrane</keyword>
<dbReference type="RefSeq" id="XP_002290039.1">
    <property type="nucleotide sequence ID" value="XM_002290003.1"/>
</dbReference>
<organism evidence="3 4">
    <name type="scientific">Thalassiosira pseudonana</name>
    <name type="common">Marine diatom</name>
    <name type="synonym">Cyclotella nana</name>
    <dbReference type="NCBI Taxonomy" id="35128"/>
    <lineage>
        <taxon>Eukaryota</taxon>
        <taxon>Sar</taxon>
        <taxon>Stramenopiles</taxon>
        <taxon>Ochrophyta</taxon>
        <taxon>Bacillariophyta</taxon>
        <taxon>Coscinodiscophyceae</taxon>
        <taxon>Thalassiosirophycidae</taxon>
        <taxon>Thalassiosirales</taxon>
        <taxon>Thalassiosiraceae</taxon>
        <taxon>Thalassiosira</taxon>
    </lineage>
</organism>
<evidence type="ECO:0000313" key="4">
    <source>
        <dbReference type="Proteomes" id="UP000001449"/>
    </source>
</evidence>
<reference evidence="3 4" key="1">
    <citation type="journal article" date="2004" name="Science">
        <title>The genome of the diatom Thalassiosira pseudonana: ecology, evolution, and metabolism.</title>
        <authorList>
            <person name="Armbrust E.V."/>
            <person name="Berges J.A."/>
            <person name="Bowler C."/>
            <person name="Green B.R."/>
            <person name="Martinez D."/>
            <person name="Putnam N.H."/>
            <person name="Zhou S."/>
            <person name="Allen A.E."/>
            <person name="Apt K.E."/>
            <person name="Bechner M."/>
            <person name="Brzezinski M.A."/>
            <person name="Chaal B.K."/>
            <person name="Chiovitti A."/>
            <person name="Davis A.K."/>
            <person name="Demarest M.S."/>
            <person name="Detter J.C."/>
            <person name="Glavina T."/>
            <person name="Goodstein D."/>
            <person name="Hadi M.Z."/>
            <person name="Hellsten U."/>
            <person name="Hildebrand M."/>
            <person name="Jenkins B.D."/>
            <person name="Jurka J."/>
            <person name="Kapitonov V.V."/>
            <person name="Kroger N."/>
            <person name="Lau W.W."/>
            <person name="Lane T.W."/>
            <person name="Larimer F.W."/>
            <person name="Lippmeier J.C."/>
            <person name="Lucas S."/>
            <person name="Medina M."/>
            <person name="Montsant A."/>
            <person name="Obornik M."/>
            <person name="Parker M.S."/>
            <person name="Palenik B."/>
            <person name="Pazour G.J."/>
            <person name="Richardson P.M."/>
            <person name="Rynearson T.A."/>
            <person name="Saito M.A."/>
            <person name="Schwartz D.C."/>
            <person name="Thamatrakoln K."/>
            <person name="Valentin K."/>
            <person name="Vardi A."/>
            <person name="Wilkerson F.P."/>
            <person name="Rokhsar D.S."/>
        </authorList>
    </citation>
    <scope>NUCLEOTIDE SEQUENCE [LARGE SCALE GENOMIC DNA]</scope>
    <source>
        <strain evidence="3 4">CCMP1335</strain>
    </source>
</reference>
<dbReference type="GO" id="GO:0015996">
    <property type="term" value="P:chlorophyll catabolic process"/>
    <property type="evidence" value="ECO:0007669"/>
    <property type="project" value="InterPro"/>
</dbReference>
<dbReference type="PANTHER" id="PTHR47280">
    <property type="entry name" value="PHEOPHYTINASE, CHLOROPLASTIC"/>
    <property type="match status" value="1"/>
</dbReference>
<dbReference type="AlphaFoldDB" id="B8C1L8"/>
<dbReference type="Gene3D" id="3.40.50.1820">
    <property type="entry name" value="alpha/beta hydrolase"/>
    <property type="match status" value="1"/>
</dbReference>
<dbReference type="GO" id="GO:0080124">
    <property type="term" value="F:pheophytinase activity"/>
    <property type="evidence" value="ECO:0007669"/>
    <property type="project" value="InterPro"/>
</dbReference>
<evidence type="ECO:0000313" key="3">
    <source>
        <dbReference type="EMBL" id="EED91791.1"/>
    </source>
</evidence>
<dbReference type="InParanoid" id="B8C1L8"/>
<dbReference type="Proteomes" id="UP000001449">
    <property type="component" value="Chromosome 5"/>
</dbReference>
<dbReference type="InterPro" id="IPR029058">
    <property type="entry name" value="AB_hydrolase_fold"/>
</dbReference>
<dbReference type="PaxDb" id="35128-Thaps4976"/>
<name>B8C1L8_THAPS</name>
<dbReference type="Pfam" id="PF12697">
    <property type="entry name" value="Abhydrolase_6"/>
    <property type="match status" value="1"/>
</dbReference>
<dbReference type="InterPro" id="IPR044211">
    <property type="entry name" value="PPH_chloroplastic"/>
</dbReference>
<dbReference type="PANTHER" id="PTHR47280:SF1">
    <property type="entry name" value="PHEOPHYTINASE, CHLOROPLASTIC"/>
    <property type="match status" value="1"/>
</dbReference>
<reference evidence="3 4" key="2">
    <citation type="journal article" date="2008" name="Nature">
        <title>The Phaeodactylum genome reveals the evolutionary history of diatom genomes.</title>
        <authorList>
            <person name="Bowler C."/>
            <person name="Allen A.E."/>
            <person name="Badger J.H."/>
            <person name="Grimwood J."/>
            <person name="Jabbari K."/>
            <person name="Kuo A."/>
            <person name="Maheswari U."/>
            <person name="Martens C."/>
            <person name="Maumus F."/>
            <person name="Otillar R.P."/>
            <person name="Rayko E."/>
            <person name="Salamov A."/>
            <person name="Vandepoele K."/>
            <person name="Beszteri B."/>
            <person name="Gruber A."/>
            <person name="Heijde M."/>
            <person name="Katinka M."/>
            <person name="Mock T."/>
            <person name="Valentin K."/>
            <person name="Verret F."/>
            <person name="Berges J.A."/>
            <person name="Brownlee C."/>
            <person name="Cadoret J.P."/>
            <person name="Chiovitti A."/>
            <person name="Choi C.J."/>
            <person name="Coesel S."/>
            <person name="De Martino A."/>
            <person name="Detter J.C."/>
            <person name="Durkin C."/>
            <person name="Falciatore A."/>
            <person name="Fournet J."/>
            <person name="Haruta M."/>
            <person name="Huysman M.J."/>
            <person name="Jenkins B.D."/>
            <person name="Jiroutova K."/>
            <person name="Jorgensen R.E."/>
            <person name="Joubert Y."/>
            <person name="Kaplan A."/>
            <person name="Kroger N."/>
            <person name="Kroth P.G."/>
            <person name="La Roche J."/>
            <person name="Lindquist E."/>
            <person name="Lommer M."/>
            <person name="Martin-Jezequel V."/>
            <person name="Lopez P.J."/>
            <person name="Lucas S."/>
            <person name="Mangogna M."/>
            <person name="McGinnis K."/>
            <person name="Medlin L.K."/>
            <person name="Montsant A."/>
            <person name="Oudot-Le Secq M.P."/>
            <person name="Napoli C."/>
            <person name="Obornik M."/>
            <person name="Parker M.S."/>
            <person name="Petit J.L."/>
            <person name="Porcel B.M."/>
            <person name="Poulsen N."/>
            <person name="Robison M."/>
            <person name="Rychlewski L."/>
            <person name="Rynearson T.A."/>
            <person name="Schmutz J."/>
            <person name="Shapiro H."/>
            <person name="Siaut M."/>
            <person name="Stanley M."/>
            <person name="Sussman M.R."/>
            <person name="Taylor A.R."/>
            <person name="Vardi A."/>
            <person name="von Dassow P."/>
            <person name="Vyverman W."/>
            <person name="Willis A."/>
            <person name="Wyrwicz L.S."/>
            <person name="Rokhsar D.S."/>
            <person name="Weissenbach J."/>
            <person name="Armbrust E.V."/>
            <person name="Green B.R."/>
            <person name="Van de Peer Y."/>
            <person name="Grigoriev I.V."/>
        </authorList>
    </citation>
    <scope>NUCLEOTIDE SEQUENCE [LARGE SCALE GENOMIC DNA]</scope>
    <source>
        <strain evidence="3 4">CCMP1335</strain>
    </source>
</reference>
<evidence type="ECO:0000256" key="1">
    <source>
        <dbReference type="SAM" id="Phobius"/>
    </source>
</evidence>
<dbReference type="HOGENOM" id="CLU_661393_0_0_1"/>
<accession>B8C1L8</accession>
<dbReference type="KEGG" id="tps:THAPSDRAFT_4976"/>
<sequence length="416" mass="45029">MTLVNNLLYVVSVAAVSIGGAGNGVGVAAFQMNRPVVRLPPQRQLLRSGGVATSMVSLSGLRLSCQLQMSASSSSSNLKLEQKTWMFQYQNNRNVQYPIAYEVASNPDNTNKDVVPILLLNGFGVGSFHQHRLMRQLLEQQRQSQQSTLNDKQLVVYGIDYLGQGKSWPTNCNDGQSDDERNLGYSADMWLDQLTQFIQEVIVPTSSTGKVHICGNSVGGYLATILTFRHPSLVSSLCLLNATPVWGLNLPFWDGTLPAPPVPKAIGRALFDTIRDENVVDQYLDVAYVHREAFDGSFDDSFDGSWGSGDDVVVVGKGVDLGSKIIGCTEGNGGHAAFASILWSPPASQVGGDDEQCPSPSSPMGFYDALEQLPVDVLLLFGSDDQWCTPAVAKRMHTTLARGRNGSAQQRTRALG</sequence>
<gene>
    <name evidence="3" type="ORF">THAPSDRAFT_4976</name>
</gene>
<keyword evidence="4" id="KW-1185">Reference proteome</keyword>
<proteinExistence type="predicted"/>
<dbReference type="eggNOG" id="KOG1454">
    <property type="taxonomic scope" value="Eukaryota"/>
</dbReference>
<evidence type="ECO:0000259" key="2">
    <source>
        <dbReference type="Pfam" id="PF12697"/>
    </source>
</evidence>
<dbReference type="SUPFAM" id="SSF53474">
    <property type="entry name" value="alpha/beta-Hydrolases"/>
    <property type="match status" value="1"/>
</dbReference>
<dbReference type="OMA" id="WREQVEY"/>
<keyword evidence="1" id="KW-1133">Transmembrane helix</keyword>
<protein>
    <recommendedName>
        <fullName evidence="2">AB hydrolase-1 domain-containing protein</fullName>
    </recommendedName>
</protein>
<feature type="transmembrane region" description="Helical" evidence="1">
    <location>
        <begin position="6"/>
        <end position="30"/>
    </location>
</feature>
<keyword evidence="1" id="KW-0472">Membrane</keyword>
<dbReference type="STRING" id="35128.B8C1L8"/>
<dbReference type="InterPro" id="IPR000073">
    <property type="entry name" value="AB_hydrolase_1"/>
</dbReference>
<dbReference type="GeneID" id="7447238"/>